<dbReference type="GO" id="GO:0051666">
    <property type="term" value="P:actin cortical patch localization"/>
    <property type="evidence" value="ECO:0007669"/>
    <property type="project" value="InterPro"/>
</dbReference>
<dbReference type="Proteomes" id="UP000076727">
    <property type="component" value="Unassembled WGS sequence"/>
</dbReference>
<feature type="compositionally biased region" description="Low complexity" evidence="3">
    <location>
        <begin position="365"/>
        <end position="384"/>
    </location>
</feature>
<dbReference type="CDD" id="cd00174">
    <property type="entry name" value="SH3"/>
    <property type="match status" value="1"/>
</dbReference>
<dbReference type="GO" id="GO:0043332">
    <property type="term" value="C:mating projection tip"/>
    <property type="evidence" value="ECO:0007669"/>
    <property type="project" value="TreeGrafter"/>
</dbReference>
<dbReference type="InterPro" id="IPR001452">
    <property type="entry name" value="SH3_domain"/>
</dbReference>
<dbReference type="OrthoDB" id="10263741at2759"/>
<evidence type="ECO:0000256" key="1">
    <source>
        <dbReference type="ARBA" id="ARBA00022443"/>
    </source>
</evidence>
<feature type="domain" description="BAR" evidence="5">
    <location>
        <begin position="14"/>
        <end position="246"/>
    </location>
</feature>
<dbReference type="Gene3D" id="1.20.1270.60">
    <property type="entry name" value="Arfaptin homology (AH) domain/BAR domain"/>
    <property type="match status" value="1"/>
</dbReference>
<dbReference type="Pfam" id="PF03114">
    <property type="entry name" value="BAR"/>
    <property type="match status" value="1"/>
</dbReference>
<dbReference type="InterPro" id="IPR036028">
    <property type="entry name" value="SH3-like_dom_sf"/>
</dbReference>
<feature type="compositionally biased region" description="Basic and acidic residues" evidence="3">
    <location>
        <begin position="348"/>
        <end position="363"/>
    </location>
</feature>
<dbReference type="SUPFAM" id="SSF50044">
    <property type="entry name" value="SH3-domain"/>
    <property type="match status" value="1"/>
</dbReference>
<name>A0A165P7T7_9APHY</name>
<keyword evidence="1 2" id="KW-0728">SH3 domain</keyword>
<feature type="compositionally biased region" description="Basic and acidic residues" evidence="3">
    <location>
        <begin position="544"/>
        <end position="566"/>
    </location>
</feature>
<feature type="region of interest" description="Disordered" evidence="3">
    <location>
        <begin position="510"/>
        <end position="703"/>
    </location>
</feature>
<dbReference type="GO" id="GO:0030479">
    <property type="term" value="C:actin cortical patch"/>
    <property type="evidence" value="ECO:0007669"/>
    <property type="project" value="TreeGrafter"/>
</dbReference>
<dbReference type="GO" id="GO:0031097">
    <property type="term" value="C:medial cortex"/>
    <property type="evidence" value="ECO:0007669"/>
    <property type="project" value="TreeGrafter"/>
</dbReference>
<dbReference type="PRINTS" id="PR00499">
    <property type="entry name" value="P67PHOX"/>
</dbReference>
<feature type="compositionally biased region" description="Basic and acidic residues" evidence="3">
    <location>
        <begin position="386"/>
        <end position="402"/>
    </location>
</feature>
<feature type="region of interest" description="Disordered" evidence="3">
    <location>
        <begin position="254"/>
        <end position="451"/>
    </location>
</feature>
<dbReference type="EMBL" id="KV429072">
    <property type="protein sequence ID" value="KZT67872.1"/>
    <property type="molecule type" value="Genomic_DNA"/>
</dbReference>
<dbReference type="AlphaFoldDB" id="A0A165P7T7"/>
<protein>
    <submittedName>
        <fullName evidence="6">BAR-domain-containing protein</fullName>
    </submittedName>
</protein>
<dbReference type="Gene3D" id="2.30.30.40">
    <property type="entry name" value="SH3 Domains"/>
    <property type="match status" value="1"/>
</dbReference>
<sequence>MASKQLGKLRQWAGEVISSRDKTIVTEEFRELEHDIELRRQGLWRLHVASEDYHQILGKKEECEALDETEKLLPVDALGIVMIKHGEEFGDDSAYGTSLVSMGRALCKVATLQETFAMMFEDTFLASVSRMEDEIREYQAQKKKLESRRLSYDAAISKLERVKHSKKEKEKDRKEAEDELANAKSRYEETAEDVRVRMYAIQENEVMQLRDLTAFVDLKTNFIEQYLTVLRDVKANWVDEATVNRLELSRPRGPMHLFTRETEASEKPEASRFGSVRSTKSTSKRPAVYDESSSGDESSEEERPRRQSHGLSFSSKKSDAESKPPSRPPSRPQSRSGRKRTDSTAGGSDKEKEKERDKAEKSSRKLSVAGWASSAVSVVGSVASRGKKDKDKDNFASLRDDDASGDESDASDGALSSVSYSSRKSKHRKGKRSSSIVGTSPVERQSSMRKSLGKKVVVALHDFAAGSTDELSFHAGDQITVVNEVLDGWWMGELGGKRGLFPTTYTEVLSPTPSAPPLPRRPPVMTRGVGASAPPVLSGVGEHAASRRAYDMSSSDEEHPFGDHHIAASRSPLFGQFSPNTGAGDVEEDEKERLIVHAASSDGEQEARTPSTSRPPLSRRTTDQMTSSSPVAKKVPPPPPPRRPASSVHGSPMPPPIPNRPLHTKSSQSSSSSLLAVAATPMPSGTNGDDLTHSPFDSPGDAW</sequence>
<evidence type="ECO:0000256" key="3">
    <source>
        <dbReference type="SAM" id="MobiDB-lite"/>
    </source>
</evidence>
<accession>A0A165P7T7</accession>
<feature type="region of interest" description="Disordered" evidence="3">
    <location>
        <begin position="163"/>
        <end position="187"/>
    </location>
</feature>
<keyword evidence="7" id="KW-1185">Reference proteome</keyword>
<dbReference type="PROSITE" id="PS51021">
    <property type="entry name" value="BAR"/>
    <property type="match status" value="1"/>
</dbReference>
<dbReference type="PRINTS" id="PR00452">
    <property type="entry name" value="SH3DOMAIN"/>
</dbReference>
<dbReference type="GO" id="GO:0006897">
    <property type="term" value="P:endocytosis"/>
    <property type="evidence" value="ECO:0007669"/>
    <property type="project" value="InterPro"/>
</dbReference>
<dbReference type="SUPFAM" id="SSF103657">
    <property type="entry name" value="BAR/IMD domain-like"/>
    <property type="match status" value="1"/>
</dbReference>
<dbReference type="GO" id="GO:0008289">
    <property type="term" value="F:lipid binding"/>
    <property type="evidence" value="ECO:0007669"/>
    <property type="project" value="TreeGrafter"/>
</dbReference>
<feature type="compositionally biased region" description="Basic residues" evidence="3">
    <location>
        <begin position="423"/>
        <end position="432"/>
    </location>
</feature>
<dbReference type="STRING" id="1314783.A0A165P7T7"/>
<feature type="compositionally biased region" description="Pro residues" evidence="3">
    <location>
        <begin position="513"/>
        <end position="522"/>
    </location>
</feature>
<evidence type="ECO:0000313" key="6">
    <source>
        <dbReference type="EMBL" id="KZT67872.1"/>
    </source>
</evidence>
<evidence type="ECO:0000259" key="5">
    <source>
        <dbReference type="PROSITE" id="PS51021"/>
    </source>
</evidence>
<dbReference type="GO" id="GO:0097320">
    <property type="term" value="P:plasma membrane tubulation"/>
    <property type="evidence" value="ECO:0007669"/>
    <property type="project" value="TreeGrafter"/>
</dbReference>
<evidence type="ECO:0000313" key="7">
    <source>
        <dbReference type="Proteomes" id="UP000076727"/>
    </source>
</evidence>
<dbReference type="SMART" id="SM00326">
    <property type="entry name" value="SH3"/>
    <property type="match status" value="1"/>
</dbReference>
<feature type="domain" description="SH3" evidence="4">
    <location>
        <begin position="452"/>
        <end position="511"/>
    </location>
</feature>
<dbReference type="GO" id="GO:1990528">
    <property type="term" value="C:Rvs161p-Rvs167p complex"/>
    <property type="evidence" value="ECO:0007669"/>
    <property type="project" value="TreeGrafter"/>
</dbReference>
<dbReference type="InterPro" id="IPR004148">
    <property type="entry name" value="BAR_dom"/>
</dbReference>
<feature type="compositionally biased region" description="Basic and acidic residues" evidence="3">
    <location>
        <begin position="163"/>
        <end position="176"/>
    </location>
</feature>
<dbReference type="SMART" id="SM00721">
    <property type="entry name" value="BAR"/>
    <property type="match status" value="1"/>
</dbReference>
<dbReference type="InterPro" id="IPR027267">
    <property type="entry name" value="AH/BAR_dom_sf"/>
</dbReference>
<gene>
    <name evidence="6" type="ORF">DAEQUDRAFT_728646</name>
</gene>
<feature type="compositionally biased region" description="Low complexity" evidence="3">
    <location>
        <begin position="411"/>
        <end position="422"/>
    </location>
</feature>
<dbReference type="PANTHER" id="PTHR47174:SF2">
    <property type="entry name" value="SH3 DOMAIN SIGNALLING PROTEIN (AFU_ORTHOLOGUE AFUA_5G07670)"/>
    <property type="match status" value="1"/>
</dbReference>
<organism evidence="6 7">
    <name type="scientific">Daedalea quercina L-15889</name>
    <dbReference type="NCBI Taxonomy" id="1314783"/>
    <lineage>
        <taxon>Eukaryota</taxon>
        <taxon>Fungi</taxon>
        <taxon>Dikarya</taxon>
        <taxon>Basidiomycota</taxon>
        <taxon>Agaricomycotina</taxon>
        <taxon>Agaricomycetes</taxon>
        <taxon>Polyporales</taxon>
        <taxon>Fomitopsis</taxon>
    </lineage>
</organism>
<dbReference type="Pfam" id="PF00018">
    <property type="entry name" value="SH3_1"/>
    <property type="match status" value="1"/>
</dbReference>
<feature type="compositionally biased region" description="Basic and acidic residues" evidence="3">
    <location>
        <begin position="258"/>
        <end position="270"/>
    </location>
</feature>
<reference evidence="6 7" key="1">
    <citation type="journal article" date="2016" name="Mol. Biol. Evol.">
        <title>Comparative Genomics of Early-Diverging Mushroom-Forming Fungi Provides Insights into the Origins of Lignocellulose Decay Capabilities.</title>
        <authorList>
            <person name="Nagy L.G."/>
            <person name="Riley R."/>
            <person name="Tritt A."/>
            <person name="Adam C."/>
            <person name="Daum C."/>
            <person name="Floudas D."/>
            <person name="Sun H."/>
            <person name="Yadav J.S."/>
            <person name="Pangilinan J."/>
            <person name="Larsson K.H."/>
            <person name="Matsuura K."/>
            <person name="Barry K."/>
            <person name="Labutti K."/>
            <person name="Kuo R."/>
            <person name="Ohm R.A."/>
            <person name="Bhattacharya S.S."/>
            <person name="Shirouzu T."/>
            <person name="Yoshinaga Y."/>
            <person name="Martin F.M."/>
            <person name="Grigoriev I.V."/>
            <person name="Hibbett D.S."/>
        </authorList>
    </citation>
    <scope>NUCLEOTIDE SEQUENCE [LARGE SCALE GENOMIC DNA]</scope>
    <source>
        <strain evidence="6 7">L-15889</strain>
    </source>
</reference>
<dbReference type="PANTHER" id="PTHR47174">
    <property type="entry name" value="BRIDGING INTEGRATOR 3"/>
    <property type="match status" value="1"/>
</dbReference>
<proteinExistence type="predicted"/>
<dbReference type="InterPro" id="IPR046982">
    <property type="entry name" value="BIN3/RVS161-like"/>
</dbReference>
<dbReference type="FunFam" id="2.30.30.40:FF:000072">
    <property type="entry name" value="Unconventional Myosin IB"/>
    <property type="match status" value="1"/>
</dbReference>
<dbReference type="PROSITE" id="PS50002">
    <property type="entry name" value="SH3"/>
    <property type="match status" value="1"/>
</dbReference>
<feature type="compositionally biased region" description="Polar residues" evidence="3">
    <location>
        <begin position="436"/>
        <end position="449"/>
    </location>
</feature>
<evidence type="ECO:0000259" key="4">
    <source>
        <dbReference type="PROSITE" id="PS50002"/>
    </source>
</evidence>
<evidence type="ECO:0000256" key="2">
    <source>
        <dbReference type="PROSITE-ProRule" id="PRU00192"/>
    </source>
</evidence>